<dbReference type="OMA" id="TAPNYWH"/>
<dbReference type="InterPro" id="IPR023210">
    <property type="entry name" value="NADP_OxRdtase_dom"/>
</dbReference>
<dbReference type="CDD" id="cd19075">
    <property type="entry name" value="AKR_AKR7A1-5"/>
    <property type="match status" value="1"/>
</dbReference>
<dbReference type="EMBL" id="FN648614">
    <property type="protein sequence ID" value="CBJ33080.1"/>
    <property type="molecule type" value="Genomic_DNA"/>
</dbReference>
<evidence type="ECO:0000313" key="4">
    <source>
        <dbReference type="Proteomes" id="UP000002630"/>
    </source>
</evidence>
<name>D7G0Q1_ECTSI</name>
<dbReference type="AlphaFoldDB" id="D7G0Q1"/>
<dbReference type="PANTHER" id="PTHR43364:SF4">
    <property type="entry name" value="NAD(P)-LINKED OXIDOREDUCTASE SUPERFAMILY PROTEIN"/>
    <property type="match status" value="1"/>
</dbReference>
<organism evidence="3 4">
    <name type="scientific">Ectocarpus siliculosus</name>
    <name type="common">Brown alga</name>
    <name type="synonym">Conferva siliculosa</name>
    <dbReference type="NCBI Taxonomy" id="2880"/>
    <lineage>
        <taxon>Eukaryota</taxon>
        <taxon>Sar</taxon>
        <taxon>Stramenopiles</taxon>
        <taxon>Ochrophyta</taxon>
        <taxon>PX clade</taxon>
        <taxon>Phaeophyceae</taxon>
        <taxon>Ectocarpales</taxon>
        <taxon>Ectocarpaceae</taxon>
        <taxon>Ectocarpus</taxon>
    </lineage>
</organism>
<dbReference type="SUPFAM" id="SSF51430">
    <property type="entry name" value="NAD(P)-linked oxidoreductase"/>
    <property type="match status" value="1"/>
</dbReference>
<dbReference type="InterPro" id="IPR036812">
    <property type="entry name" value="NAD(P)_OxRdtase_dom_sf"/>
</dbReference>
<accession>D7G0Q1</accession>
<gene>
    <name evidence="3" type="ORF">Esi_0415_0017</name>
</gene>
<evidence type="ECO:0000259" key="2">
    <source>
        <dbReference type="Pfam" id="PF00248"/>
    </source>
</evidence>
<dbReference type="PANTHER" id="PTHR43364">
    <property type="entry name" value="NADH-SPECIFIC METHYLGLYOXAL REDUCTASE-RELATED"/>
    <property type="match status" value="1"/>
</dbReference>
<dbReference type="Pfam" id="PF00248">
    <property type="entry name" value="Aldo_ket_red"/>
    <property type="match status" value="1"/>
</dbReference>
<dbReference type="EMBL" id="FN649739">
    <property type="protein sequence ID" value="CBJ33080.1"/>
    <property type="molecule type" value="Genomic_DNA"/>
</dbReference>
<sequence length="313" mass="34928">MSIPAPLDAEATREALDYFAARGFDQIDTAIMYQGGKSEATLGEAGMESFRVAAKANPWYKDGKTFDDPVGGLNAASVKEQLRASLSSLRLESVDLFYLHAPDHETPLEETLRAVHELRSEGLFREWGLSNYAAWQAVDMWHICKANGWQTPAVYQGMYNAVTREVERELLPALKKLGMRFYAYNPLAGGILTGKHSFDSPPEGGRFSSKTVWGGRYRDRFWHKPTFEALESIKALCRKHETTPVSASLRWLRHHSCLDGSQGDAVIVCGSSVEQVKANVDACADETPLPQELVDAFDQAWESSKAKCPQYFR</sequence>
<dbReference type="InterPro" id="IPR050523">
    <property type="entry name" value="AKR_Detox_Biosynth"/>
</dbReference>
<dbReference type="Proteomes" id="UP000002630">
    <property type="component" value="Linkage Group LG14"/>
</dbReference>
<keyword evidence="1" id="KW-0560">Oxidoreductase</keyword>
<dbReference type="OrthoDB" id="2310150at2759"/>
<keyword evidence="4" id="KW-1185">Reference proteome</keyword>
<dbReference type="eggNOG" id="ENOG502QU2T">
    <property type="taxonomic scope" value="Eukaryota"/>
</dbReference>
<dbReference type="InParanoid" id="D7G0Q1"/>
<dbReference type="Gene3D" id="3.20.20.100">
    <property type="entry name" value="NADP-dependent oxidoreductase domain"/>
    <property type="match status" value="1"/>
</dbReference>
<reference evidence="3 4" key="1">
    <citation type="journal article" date="2010" name="Nature">
        <title>The Ectocarpus genome and the independent evolution of multicellularity in brown algae.</title>
        <authorList>
            <person name="Cock J.M."/>
            <person name="Sterck L."/>
            <person name="Rouze P."/>
            <person name="Scornet D."/>
            <person name="Allen A.E."/>
            <person name="Amoutzias G."/>
            <person name="Anthouard V."/>
            <person name="Artiguenave F."/>
            <person name="Aury J.M."/>
            <person name="Badger J.H."/>
            <person name="Beszteri B."/>
            <person name="Billiau K."/>
            <person name="Bonnet E."/>
            <person name="Bothwell J.H."/>
            <person name="Bowler C."/>
            <person name="Boyen C."/>
            <person name="Brownlee C."/>
            <person name="Carrano C.J."/>
            <person name="Charrier B."/>
            <person name="Cho G.Y."/>
            <person name="Coelho S.M."/>
            <person name="Collen J."/>
            <person name="Corre E."/>
            <person name="Da Silva C."/>
            <person name="Delage L."/>
            <person name="Delaroque N."/>
            <person name="Dittami S.M."/>
            <person name="Doulbeau S."/>
            <person name="Elias M."/>
            <person name="Farnham G."/>
            <person name="Gachon C.M."/>
            <person name="Gschloessl B."/>
            <person name="Heesch S."/>
            <person name="Jabbari K."/>
            <person name="Jubin C."/>
            <person name="Kawai H."/>
            <person name="Kimura K."/>
            <person name="Kloareg B."/>
            <person name="Kupper F.C."/>
            <person name="Lang D."/>
            <person name="Le Bail A."/>
            <person name="Leblanc C."/>
            <person name="Lerouge P."/>
            <person name="Lohr M."/>
            <person name="Lopez P.J."/>
            <person name="Martens C."/>
            <person name="Maumus F."/>
            <person name="Michel G."/>
            <person name="Miranda-Saavedra D."/>
            <person name="Morales J."/>
            <person name="Moreau H."/>
            <person name="Motomura T."/>
            <person name="Nagasato C."/>
            <person name="Napoli C.A."/>
            <person name="Nelson D.R."/>
            <person name="Nyvall-Collen P."/>
            <person name="Peters A.F."/>
            <person name="Pommier C."/>
            <person name="Potin P."/>
            <person name="Poulain J."/>
            <person name="Quesneville H."/>
            <person name="Read B."/>
            <person name="Rensing S.A."/>
            <person name="Ritter A."/>
            <person name="Rousvoal S."/>
            <person name="Samanta M."/>
            <person name="Samson G."/>
            <person name="Schroeder D.C."/>
            <person name="Segurens B."/>
            <person name="Strittmatter M."/>
            <person name="Tonon T."/>
            <person name="Tregear J.W."/>
            <person name="Valentin K."/>
            <person name="von Dassow P."/>
            <person name="Yamagishi T."/>
            <person name="Van de Peer Y."/>
            <person name="Wincker P."/>
        </authorList>
    </citation>
    <scope>NUCLEOTIDE SEQUENCE [LARGE SCALE GENOMIC DNA]</scope>
    <source>
        <strain evidence="4">Ec32 / CCAP1310/4</strain>
    </source>
</reference>
<dbReference type="STRING" id="2880.D7G0Q1"/>
<feature type="domain" description="NADP-dependent oxidoreductase" evidence="2">
    <location>
        <begin position="6"/>
        <end position="301"/>
    </location>
</feature>
<proteinExistence type="predicted"/>
<dbReference type="GO" id="GO:0016491">
    <property type="term" value="F:oxidoreductase activity"/>
    <property type="evidence" value="ECO:0007669"/>
    <property type="project" value="UniProtKB-KW"/>
</dbReference>
<dbReference type="PRINTS" id="PR00069">
    <property type="entry name" value="ALDKETRDTASE"/>
</dbReference>
<evidence type="ECO:0000313" key="3">
    <source>
        <dbReference type="EMBL" id="CBJ33080.1"/>
    </source>
</evidence>
<protein>
    <submittedName>
        <fullName evidence="3">Aldo-keto reductase family 7, member A2</fullName>
    </submittedName>
</protein>
<evidence type="ECO:0000256" key="1">
    <source>
        <dbReference type="ARBA" id="ARBA00023002"/>
    </source>
</evidence>
<dbReference type="InterPro" id="IPR020471">
    <property type="entry name" value="AKR"/>
</dbReference>